<feature type="domain" description="Heterokaryon incompatibility" evidence="1">
    <location>
        <begin position="48"/>
        <end position="189"/>
    </location>
</feature>
<dbReference type="PANTHER" id="PTHR33112">
    <property type="entry name" value="DOMAIN PROTEIN, PUTATIVE-RELATED"/>
    <property type="match status" value="1"/>
</dbReference>
<dbReference type="AlphaFoldDB" id="A0A8H3WD83"/>
<dbReference type="EMBL" id="WOWK01000051">
    <property type="protein sequence ID" value="KAF0323586.1"/>
    <property type="molecule type" value="Genomic_DNA"/>
</dbReference>
<sequence>MRCCDDKHSLCKVQSTFIPTRLLKLHTSGGVRSFRLALREEIEPGSKYLALSHCWGDKSWDLDLTLRASTLTELSRGKPLSCLPRTFKDAFVALERLGLQYIWIDRLCIFQDSEVDWSQESSSMHQVFKSAYLCIAALGAENDEGGLYFQRLPKDIKPTVIDLSLFGTPDSYKSLEHATLCKRAWILQERVLSPRTIYWGKQQVLWECHEMHCSESQPDADWFGASWTRQEDLRSRGPSNHQPAFKYLMPQWPRFPFRGPELLYSQWRELLGYYTKCQLTKSRDKLVAISAIAKETRSFLGALGEETRYLAGIWEAELPGALAWRVHPDSVCGRRPVDYRAPSWSWAAVDGKITSFIKSPDGNSLAEVISAETTPLTDDETGQVTDGAITLQAIVLPATVDDVYSCPEWHKRMKAITSRQVTLSSFHEPGLQAIYGSMLESMAQAWVYFDTYDDICADIQFVPLCMRWFSSILGLALVPGEGGFRRVGVIVVKIPTDKEAALAFIGHLPRQSVVIR</sequence>
<evidence type="ECO:0000313" key="2">
    <source>
        <dbReference type="EMBL" id="KAF0323586.1"/>
    </source>
</evidence>
<protein>
    <submittedName>
        <fullName evidence="2">Heterokaryon incompatibility protein</fullName>
    </submittedName>
</protein>
<evidence type="ECO:0000313" key="3">
    <source>
        <dbReference type="Proteomes" id="UP000434172"/>
    </source>
</evidence>
<comment type="caution">
    <text evidence="2">The sequence shown here is derived from an EMBL/GenBank/DDBJ whole genome shotgun (WGS) entry which is preliminary data.</text>
</comment>
<dbReference type="Proteomes" id="UP000434172">
    <property type="component" value="Unassembled WGS sequence"/>
</dbReference>
<organism evidence="2 3">
    <name type="scientific">Colletotrichum asianum</name>
    <dbReference type="NCBI Taxonomy" id="702518"/>
    <lineage>
        <taxon>Eukaryota</taxon>
        <taxon>Fungi</taxon>
        <taxon>Dikarya</taxon>
        <taxon>Ascomycota</taxon>
        <taxon>Pezizomycotina</taxon>
        <taxon>Sordariomycetes</taxon>
        <taxon>Hypocreomycetidae</taxon>
        <taxon>Glomerellales</taxon>
        <taxon>Glomerellaceae</taxon>
        <taxon>Colletotrichum</taxon>
        <taxon>Colletotrichum gloeosporioides species complex</taxon>
    </lineage>
</organism>
<dbReference type="Pfam" id="PF06985">
    <property type="entry name" value="HET"/>
    <property type="match status" value="1"/>
</dbReference>
<dbReference type="OrthoDB" id="4841500at2759"/>
<dbReference type="PANTHER" id="PTHR33112:SF16">
    <property type="entry name" value="HETEROKARYON INCOMPATIBILITY DOMAIN-CONTAINING PROTEIN"/>
    <property type="match status" value="1"/>
</dbReference>
<gene>
    <name evidence="2" type="ORF">GQ607_009267</name>
</gene>
<name>A0A8H3WD83_9PEZI</name>
<keyword evidence="3" id="KW-1185">Reference proteome</keyword>
<evidence type="ECO:0000259" key="1">
    <source>
        <dbReference type="Pfam" id="PF06985"/>
    </source>
</evidence>
<accession>A0A8H3WD83</accession>
<proteinExistence type="predicted"/>
<dbReference type="InterPro" id="IPR010730">
    <property type="entry name" value="HET"/>
</dbReference>
<reference evidence="2 3" key="1">
    <citation type="submission" date="2019-12" db="EMBL/GenBank/DDBJ databases">
        <title>A genome sequence resource for the geographically widespread anthracnose pathogen Colletotrichum asianum.</title>
        <authorList>
            <person name="Meng Y."/>
        </authorList>
    </citation>
    <scope>NUCLEOTIDE SEQUENCE [LARGE SCALE GENOMIC DNA]</scope>
    <source>
        <strain evidence="2 3">ICMP 18580</strain>
    </source>
</reference>